<sequence>MLNYIKAELYRAAHHMTVYLVSGILMALALAFASMWVGPFTFPNMVSLLTVTMPVGLFMAAIMDVVVVSGVHRTGSLKNEMSFGIPRSRVYLGKLTAAFLLSVMLCVLVLGGFLVLSWLVTAPGGPEETQVALAVLGYVVAASFPLWLGALSVTHMLFFTLKSEVVAACLTAYLLLLGEPMTAIFTMINSETIAAPARAVQSVMLTAPFWKYQDELTWQLMAQNWAIGLGWLLVSTAAGLWLLRRAEIK</sequence>
<accession>A0A921MP14</accession>
<dbReference type="EMBL" id="DYUC01000108">
    <property type="protein sequence ID" value="HJG87521.1"/>
    <property type="molecule type" value="Genomic_DNA"/>
</dbReference>
<dbReference type="RefSeq" id="WP_295370316.1">
    <property type="nucleotide sequence ID" value="NZ_DYUC01000108.1"/>
</dbReference>
<name>A0A921MP14_9FIRM</name>
<feature type="transmembrane region" description="Helical" evidence="1">
    <location>
        <begin position="225"/>
        <end position="243"/>
    </location>
</feature>
<evidence type="ECO:0000313" key="3">
    <source>
        <dbReference type="Proteomes" id="UP000760668"/>
    </source>
</evidence>
<protein>
    <submittedName>
        <fullName evidence="2">ABC transporter permease</fullName>
    </submittedName>
</protein>
<keyword evidence="1" id="KW-0812">Transmembrane</keyword>
<feature type="transmembrane region" description="Helical" evidence="1">
    <location>
        <begin position="12"/>
        <end position="36"/>
    </location>
</feature>
<reference evidence="2" key="1">
    <citation type="journal article" date="2021" name="PeerJ">
        <title>Extensive microbial diversity within the chicken gut microbiome revealed by metagenomics and culture.</title>
        <authorList>
            <person name="Gilroy R."/>
            <person name="Ravi A."/>
            <person name="Getino M."/>
            <person name="Pursley I."/>
            <person name="Horton D.L."/>
            <person name="Alikhan N.F."/>
            <person name="Baker D."/>
            <person name="Gharbi K."/>
            <person name="Hall N."/>
            <person name="Watson M."/>
            <person name="Adriaenssens E.M."/>
            <person name="Foster-Nyarko E."/>
            <person name="Jarju S."/>
            <person name="Secka A."/>
            <person name="Antonio M."/>
            <person name="Oren A."/>
            <person name="Chaudhuri R.R."/>
            <person name="La Ragione R."/>
            <person name="Hildebrand F."/>
            <person name="Pallen M.J."/>
        </authorList>
    </citation>
    <scope>NUCLEOTIDE SEQUENCE</scope>
    <source>
        <strain evidence="2">CHK179-5677</strain>
    </source>
</reference>
<dbReference type="Proteomes" id="UP000760668">
    <property type="component" value="Unassembled WGS sequence"/>
</dbReference>
<proteinExistence type="predicted"/>
<evidence type="ECO:0000313" key="2">
    <source>
        <dbReference type="EMBL" id="HJG87521.1"/>
    </source>
</evidence>
<feature type="transmembrane region" description="Helical" evidence="1">
    <location>
        <begin position="48"/>
        <end position="71"/>
    </location>
</feature>
<reference evidence="2" key="2">
    <citation type="submission" date="2021-09" db="EMBL/GenBank/DDBJ databases">
        <authorList>
            <person name="Gilroy R."/>
        </authorList>
    </citation>
    <scope>NUCLEOTIDE SEQUENCE</scope>
    <source>
        <strain evidence="2">CHK179-5677</strain>
    </source>
</reference>
<keyword evidence="1" id="KW-0472">Membrane</keyword>
<gene>
    <name evidence="2" type="ORF">K8V01_10955</name>
</gene>
<feature type="transmembrane region" description="Helical" evidence="1">
    <location>
        <begin position="92"/>
        <end position="119"/>
    </location>
</feature>
<evidence type="ECO:0000256" key="1">
    <source>
        <dbReference type="SAM" id="Phobius"/>
    </source>
</evidence>
<feature type="transmembrane region" description="Helical" evidence="1">
    <location>
        <begin position="131"/>
        <end position="153"/>
    </location>
</feature>
<comment type="caution">
    <text evidence="2">The sequence shown here is derived from an EMBL/GenBank/DDBJ whole genome shotgun (WGS) entry which is preliminary data.</text>
</comment>
<keyword evidence="1" id="KW-1133">Transmembrane helix</keyword>
<feature type="transmembrane region" description="Helical" evidence="1">
    <location>
        <begin position="165"/>
        <end position="188"/>
    </location>
</feature>
<organism evidence="2 3">
    <name type="scientific">Pseudoflavonifractor capillosus</name>
    <dbReference type="NCBI Taxonomy" id="106588"/>
    <lineage>
        <taxon>Bacteria</taxon>
        <taxon>Bacillati</taxon>
        <taxon>Bacillota</taxon>
        <taxon>Clostridia</taxon>
        <taxon>Eubacteriales</taxon>
        <taxon>Oscillospiraceae</taxon>
        <taxon>Pseudoflavonifractor</taxon>
    </lineage>
</organism>
<dbReference type="AlphaFoldDB" id="A0A921MP14"/>